<dbReference type="GO" id="GO:0050515">
    <property type="term" value="F:4-(cytidine 5'-diphospho)-2-C-methyl-D-erythritol kinase activity"/>
    <property type="evidence" value="ECO:0007669"/>
    <property type="project" value="UniProtKB-UniRule"/>
</dbReference>
<evidence type="ECO:0000313" key="12">
    <source>
        <dbReference type="EMBL" id="MBH1942066.1"/>
    </source>
</evidence>
<dbReference type="PANTHER" id="PTHR43527">
    <property type="entry name" value="4-DIPHOSPHOCYTIDYL-2-C-METHYL-D-ERYTHRITOL KINASE, CHLOROPLASTIC"/>
    <property type="match status" value="1"/>
</dbReference>
<dbReference type="EC" id="2.7.1.148" evidence="2 9"/>
<evidence type="ECO:0000256" key="8">
    <source>
        <dbReference type="ARBA" id="ARBA00032554"/>
    </source>
</evidence>
<dbReference type="SUPFAM" id="SSF54211">
    <property type="entry name" value="Ribosomal protein S5 domain 2-like"/>
    <property type="match status" value="1"/>
</dbReference>
<proteinExistence type="inferred from homology"/>
<evidence type="ECO:0000259" key="11">
    <source>
        <dbReference type="Pfam" id="PF08544"/>
    </source>
</evidence>
<gene>
    <name evidence="9" type="primary">ispE</name>
    <name evidence="12" type="ORF">I5677_14285</name>
</gene>
<feature type="binding site" evidence="9">
    <location>
        <begin position="95"/>
        <end position="105"/>
    </location>
    <ligand>
        <name>ATP</name>
        <dbReference type="ChEBI" id="CHEBI:30616"/>
    </ligand>
</feature>
<feature type="domain" description="GHMP kinase N-terminal" evidence="10">
    <location>
        <begin position="67"/>
        <end position="144"/>
    </location>
</feature>
<protein>
    <recommendedName>
        <fullName evidence="3 9">4-diphosphocytidyl-2-C-methyl-D-erythritol kinase</fullName>
        <shortName evidence="9">CMK</shortName>
        <ecNumber evidence="2 9">2.7.1.148</ecNumber>
    </recommendedName>
    <alternativeName>
        <fullName evidence="8 9">4-(cytidine-5'-diphospho)-2-C-methyl-D-erythritol kinase</fullName>
    </alternativeName>
</protein>
<evidence type="ECO:0000256" key="5">
    <source>
        <dbReference type="ARBA" id="ARBA00022741"/>
    </source>
</evidence>
<dbReference type="GO" id="GO:0016114">
    <property type="term" value="P:terpenoid biosynthetic process"/>
    <property type="evidence" value="ECO:0007669"/>
    <property type="project" value="UniProtKB-UniRule"/>
</dbReference>
<dbReference type="Pfam" id="PF08544">
    <property type="entry name" value="GHMP_kinases_C"/>
    <property type="match status" value="1"/>
</dbReference>
<evidence type="ECO:0000256" key="7">
    <source>
        <dbReference type="ARBA" id="ARBA00022840"/>
    </source>
</evidence>
<feature type="domain" description="GHMP kinase C-terminal" evidence="11">
    <location>
        <begin position="199"/>
        <end position="274"/>
    </location>
</feature>
<dbReference type="AlphaFoldDB" id="A0A8J7KU46"/>
<dbReference type="NCBIfam" id="NF011202">
    <property type="entry name" value="PRK14608.1"/>
    <property type="match status" value="1"/>
</dbReference>
<dbReference type="InterPro" id="IPR013750">
    <property type="entry name" value="GHMP_kinase_C_dom"/>
</dbReference>
<dbReference type="UniPathway" id="UPA00056">
    <property type="reaction ID" value="UER00094"/>
</dbReference>
<keyword evidence="13" id="KW-1185">Reference proteome</keyword>
<evidence type="ECO:0000256" key="6">
    <source>
        <dbReference type="ARBA" id="ARBA00022777"/>
    </source>
</evidence>
<dbReference type="EMBL" id="JAEAGR010000017">
    <property type="protein sequence ID" value="MBH1942066.1"/>
    <property type="molecule type" value="Genomic_DNA"/>
</dbReference>
<dbReference type="PANTHER" id="PTHR43527:SF2">
    <property type="entry name" value="4-DIPHOSPHOCYTIDYL-2-C-METHYL-D-ERYTHRITOL KINASE, CHLOROPLASTIC"/>
    <property type="match status" value="1"/>
</dbReference>
<evidence type="ECO:0000256" key="1">
    <source>
        <dbReference type="ARBA" id="ARBA00009684"/>
    </source>
</evidence>
<evidence type="ECO:0000313" key="13">
    <source>
        <dbReference type="Proteomes" id="UP000623269"/>
    </source>
</evidence>
<dbReference type="RefSeq" id="WP_197662315.1">
    <property type="nucleotide sequence ID" value="NZ_JAEAGR010000017.1"/>
</dbReference>
<sequence>MNSITMKAYAKINLGLDVLRKREDGYHDVSMIMQTVSLYDTLTFRKSRKRDITLKTNLPYLPSDQKNIVYKAIELFKNTFHISEGIHATIYKRIPVAAGLAGGSSDAAAALKGLNTLYRTGLTLKELMELGVTLGADVPYCLLMGTALSEGIGEILTPLGPMPSCNILLVKPDLNVSTKYVYENLVLDHTVPHPDIPSMLKAIEHGDLAELIVTMGNILETVTVKEYPVINHIKNDMINNGALTSLMSGSGPTVFGIYDNPATAEKAYKYFKNSSYKKQVFLTNPYWPDLPLKQ</sequence>
<dbReference type="GO" id="GO:0005524">
    <property type="term" value="F:ATP binding"/>
    <property type="evidence" value="ECO:0007669"/>
    <property type="project" value="UniProtKB-UniRule"/>
</dbReference>
<keyword evidence="9" id="KW-0414">Isoprene biosynthesis</keyword>
<keyword evidence="6 9" id="KW-0418">Kinase</keyword>
<comment type="catalytic activity">
    <reaction evidence="9">
        <text>4-CDP-2-C-methyl-D-erythritol + ATP = 4-CDP-2-C-methyl-D-erythritol 2-phosphate + ADP + H(+)</text>
        <dbReference type="Rhea" id="RHEA:18437"/>
        <dbReference type="ChEBI" id="CHEBI:15378"/>
        <dbReference type="ChEBI" id="CHEBI:30616"/>
        <dbReference type="ChEBI" id="CHEBI:57823"/>
        <dbReference type="ChEBI" id="CHEBI:57919"/>
        <dbReference type="ChEBI" id="CHEBI:456216"/>
        <dbReference type="EC" id="2.7.1.148"/>
    </reaction>
</comment>
<dbReference type="Gene3D" id="3.30.230.10">
    <property type="match status" value="1"/>
</dbReference>
<dbReference type="InterPro" id="IPR020568">
    <property type="entry name" value="Ribosomal_Su5_D2-typ_SF"/>
</dbReference>
<evidence type="ECO:0000256" key="4">
    <source>
        <dbReference type="ARBA" id="ARBA00022679"/>
    </source>
</evidence>
<dbReference type="InterPro" id="IPR006204">
    <property type="entry name" value="GHMP_kinase_N_dom"/>
</dbReference>
<evidence type="ECO:0000259" key="10">
    <source>
        <dbReference type="Pfam" id="PF00288"/>
    </source>
</evidence>
<dbReference type="Pfam" id="PF00288">
    <property type="entry name" value="GHMP_kinases_N"/>
    <property type="match status" value="1"/>
</dbReference>
<comment type="pathway">
    <text evidence="9">Isoprenoid biosynthesis; isopentenyl diphosphate biosynthesis via DXP pathway; isopentenyl diphosphate from 1-deoxy-D-xylulose 5-phosphate: step 3/6.</text>
</comment>
<dbReference type="InterPro" id="IPR004424">
    <property type="entry name" value="IspE"/>
</dbReference>
<evidence type="ECO:0000256" key="2">
    <source>
        <dbReference type="ARBA" id="ARBA00012052"/>
    </source>
</evidence>
<comment type="function">
    <text evidence="9">Catalyzes the phosphorylation of the position 2 hydroxy group of 4-diphosphocytidyl-2C-methyl-D-erythritol.</text>
</comment>
<dbReference type="GO" id="GO:0019288">
    <property type="term" value="P:isopentenyl diphosphate biosynthetic process, methylerythritol 4-phosphate pathway"/>
    <property type="evidence" value="ECO:0007669"/>
    <property type="project" value="UniProtKB-UniRule"/>
</dbReference>
<dbReference type="Gene3D" id="3.30.70.890">
    <property type="entry name" value="GHMP kinase, C-terminal domain"/>
    <property type="match status" value="1"/>
</dbReference>
<feature type="active site" evidence="9">
    <location>
        <position position="11"/>
    </location>
</feature>
<keyword evidence="7 9" id="KW-0067">ATP-binding</keyword>
<comment type="caution">
    <text evidence="12">The sequence shown here is derived from an EMBL/GenBank/DDBJ whole genome shotgun (WGS) entry which is preliminary data.</text>
</comment>
<name>A0A8J7KU46_9FIRM</name>
<dbReference type="InterPro" id="IPR014721">
    <property type="entry name" value="Ribsml_uS5_D2-typ_fold_subgr"/>
</dbReference>
<feature type="active site" evidence="9">
    <location>
        <position position="137"/>
    </location>
</feature>
<accession>A0A8J7KU46</accession>
<comment type="similarity">
    <text evidence="1 9">Belongs to the GHMP kinase family. IspE subfamily.</text>
</comment>
<keyword evidence="5 9" id="KW-0547">Nucleotide-binding</keyword>
<dbReference type="HAMAP" id="MF_00061">
    <property type="entry name" value="IspE"/>
    <property type="match status" value="1"/>
</dbReference>
<dbReference type="NCBIfam" id="TIGR00154">
    <property type="entry name" value="ispE"/>
    <property type="match status" value="1"/>
</dbReference>
<dbReference type="PIRSF" id="PIRSF010376">
    <property type="entry name" value="IspE"/>
    <property type="match status" value="1"/>
</dbReference>
<dbReference type="Proteomes" id="UP000623269">
    <property type="component" value="Unassembled WGS sequence"/>
</dbReference>
<keyword evidence="4 9" id="KW-0808">Transferase</keyword>
<dbReference type="InterPro" id="IPR036554">
    <property type="entry name" value="GHMP_kinase_C_sf"/>
</dbReference>
<evidence type="ECO:0000256" key="9">
    <source>
        <dbReference type="HAMAP-Rule" id="MF_00061"/>
    </source>
</evidence>
<organism evidence="12 13">
    <name type="scientific">Mobilitalea sibirica</name>
    <dbReference type="NCBI Taxonomy" id="1462919"/>
    <lineage>
        <taxon>Bacteria</taxon>
        <taxon>Bacillati</taxon>
        <taxon>Bacillota</taxon>
        <taxon>Clostridia</taxon>
        <taxon>Lachnospirales</taxon>
        <taxon>Lachnospiraceae</taxon>
        <taxon>Mobilitalea</taxon>
    </lineage>
</organism>
<reference evidence="12" key="1">
    <citation type="submission" date="2020-12" db="EMBL/GenBank/DDBJ databases">
        <title>M. sibirica DSM 26468T genome.</title>
        <authorList>
            <person name="Thieme N."/>
            <person name="Rettenmaier R."/>
            <person name="Zverlov V."/>
            <person name="Liebl W."/>
        </authorList>
    </citation>
    <scope>NUCLEOTIDE SEQUENCE</scope>
    <source>
        <strain evidence="12">DSM 26468</strain>
    </source>
</reference>
<evidence type="ECO:0000256" key="3">
    <source>
        <dbReference type="ARBA" id="ARBA00017473"/>
    </source>
</evidence>
<dbReference type="SUPFAM" id="SSF55060">
    <property type="entry name" value="GHMP Kinase, C-terminal domain"/>
    <property type="match status" value="1"/>
</dbReference>